<sequence length="336" mass="36639">MAPSVTIDSGRSTCAQSGADCTHAIRNASANANPTSDSAYGTFETVSVVDLSESEAKGEAHALKSLWHESDCYDDDDGDRQHPCGACTQDCCVFVAFLFSPIRLFTYKALLFHLANAAFAVTAVAWTTVVNVLQLLMRGTRSSTWSARSRRLENQSFRRLLELETALFNFISPWHERVVVYSSSTSTNAFPAMSIIKLNTRVYFAVLKCVGCAIPGLLSTMLFIWSLQRLLLVSLCAFDSSCSVDVPPSLASSPSSLSSFASTVAATLFFNTDAVRFANAAPHRHLTTADRDYDILVTMAVVAVYTTTMLVRTFAHVARHGTIYFCADHLLLHNGA</sequence>
<protein>
    <submittedName>
        <fullName evidence="2">Uncharacterized protein</fullName>
    </submittedName>
</protein>
<dbReference type="AlphaFoldDB" id="K3W896"/>
<dbReference type="EMBL" id="GL376626">
    <property type="status" value="NOT_ANNOTATED_CDS"/>
    <property type="molecule type" value="Genomic_DNA"/>
</dbReference>
<keyword evidence="3" id="KW-1185">Reference proteome</keyword>
<keyword evidence="1" id="KW-0812">Transmembrane</keyword>
<organism evidence="2 3">
    <name type="scientific">Globisporangium ultimum (strain ATCC 200006 / CBS 805.95 / DAOM BR144)</name>
    <name type="common">Pythium ultimum</name>
    <dbReference type="NCBI Taxonomy" id="431595"/>
    <lineage>
        <taxon>Eukaryota</taxon>
        <taxon>Sar</taxon>
        <taxon>Stramenopiles</taxon>
        <taxon>Oomycota</taxon>
        <taxon>Peronosporomycetes</taxon>
        <taxon>Pythiales</taxon>
        <taxon>Pythiaceae</taxon>
        <taxon>Globisporangium</taxon>
    </lineage>
</organism>
<keyword evidence="1" id="KW-1133">Transmembrane helix</keyword>
<evidence type="ECO:0000313" key="3">
    <source>
        <dbReference type="Proteomes" id="UP000019132"/>
    </source>
</evidence>
<reference evidence="3" key="1">
    <citation type="journal article" date="2010" name="Genome Biol.">
        <title>Genome sequence of the necrotrophic plant pathogen Pythium ultimum reveals original pathogenicity mechanisms and effector repertoire.</title>
        <authorList>
            <person name="Levesque C.A."/>
            <person name="Brouwer H."/>
            <person name="Cano L."/>
            <person name="Hamilton J.P."/>
            <person name="Holt C."/>
            <person name="Huitema E."/>
            <person name="Raffaele S."/>
            <person name="Robideau G.P."/>
            <person name="Thines M."/>
            <person name="Win J."/>
            <person name="Zerillo M.M."/>
            <person name="Beakes G.W."/>
            <person name="Boore J.L."/>
            <person name="Busam D."/>
            <person name="Dumas B."/>
            <person name="Ferriera S."/>
            <person name="Fuerstenberg S.I."/>
            <person name="Gachon C.M."/>
            <person name="Gaulin E."/>
            <person name="Govers F."/>
            <person name="Grenville-Briggs L."/>
            <person name="Horner N."/>
            <person name="Hostetler J."/>
            <person name="Jiang R.H."/>
            <person name="Johnson J."/>
            <person name="Krajaejun T."/>
            <person name="Lin H."/>
            <person name="Meijer H.J."/>
            <person name="Moore B."/>
            <person name="Morris P."/>
            <person name="Phuntmart V."/>
            <person name="Puiu D."/>
            <person name="Shetty J."/>
            <person name="Stajich J.E."/>
            <person name="Tripathy S."/>
            <person name="Wawra S."/>
            <person name="van West P."/>
            <person name="Whitty B.R."/>
            <person name="Coutinho P.M."/>
            <person name="Henrissat B."/>
            <person name="Martin F."/>
            <person name="Thomas P.D."/>
            <person name="Tyler B.M."/>
            <person name="De Vries R.P."/>
            <person name="Kamoun S."/>
            <person name="Yandell M."/>
            <person name="Tisserat N."/>
            <person name="Buell C.R."/>
        </authorList>
    </citation>
    <scope>NUCLEOTIDE SEQUENCE</scope>
    <source>
        <strain evidence="3">DAOM:BR144</strain>
    </source>
</reference>
<proteinExistence type="predicted"/>
<dbReference type="HOGENOM" id="CLU_1024760_0_0_1"/>
<feature type="transmembrane region" description="Helical" evidence="1">
    <location>
        <begin position="110"/>
        <end position="133"/>
    </location>
</feature>
<accession>K3W896</accession>
<dbReference type="EnsemblProtists" id="PYU1_T001187">
    <property type="protein sequence ID" value="PYU1_T001187"/>
    <property type="gene ID" value="PYU1_G001187"/>
</dbReference>
<evidence type="ECO:0000256" key="1">
    <source>
        <dbReference type="SAM" id="Phobius"/>
    </source>
</evidence>
<reference evidence="2" key="3">
    <citation type="submission" date="2015-02" db="UniProtKB">
        <authorList>
            <consortium name="EnsemblProtists"/>
        </authorList>
    </citation>
    <scope>IDENTIFICATION</scope>
    <source>
        <strain evidence="2">DAOM BR144</strain>
    </source>
</reference>
<feature type="transmembrane region" description="Helical" evidence="1">
    <location>
        <begin position="202"/>
        <end position="225"/>
    </location>
</feature>
<evidence type="ECO:0000313" key="2">
    <source>
        <dbReference type="EnsemblProtists" id="PYU1_T001187"/>
    </source>
</evidence>
<dbReference type="VEuPathDB" id="FungiDB:PYU1_G001187"/>
<dbReference type="InParanoid" id="K3W896"/>
<reference evidence="3" key="2">
    <citation type="submission" date="2010-04" db="EMBL/GenBank/DDBJ databases">
        <authorList>
            <person name="Buell R."/>
            <person name="Hamilton J."/>
            <person name="Hostetler J."/>
        </authorList>
    </citation>
    <scope>NUCLEOTIDE SEQUENCE [LARGE SCALE GENOMIC DNA]</scope>
    <source>
        <strain evidence="3">DAOM:BR144</strain>
    </source>
</reference>
<keyword evidence="1" id="KW-0472">Membrane</keyword>
<dbReference type="Proteomes" id="UP000019132">
    <property type="component" value="Unassembled WGS sequence"/>
</dbReference>
<feature type="transmembrane region" description="Helical" evidence="1">
    <location>
        <begin position="295"/>
        <end position="315"/>
    </location>
</feature>
<name>K3W896_GLOUD</name>
<dbReference type="eggNOG" id="ENOG502SSEP">
    <property type="taxonomic scope" value="Eukaryota"/>
</dbReference>
<dbReference type="OMA" id="ACHACSE"/>